<feature type="non-terminal residue" evidence="2">
    <location>
        <position position="222"/>
    </location>
</feature>
<evidence type="ECO:0000259" key="1">
    <source>
        <dbReference type="Pfam" id="PF18676"/>
    </source>
</evidence>
<protein>
    <submittedName>
        <fullName evidence="2">Hemagglutination protein</fullName>
    </submittedName>
</protein>
<feature type="domain" description="MBG" evidence="1">
    <location>
        <begin position="1"/>
        <end position="70"/>
    </location>
</feature>
<dbReference type="InterPro" id="IPR041286">
    <property type="entry name" value="MBG_2"/>
</dbReference>
<feature type="domain" description="MBG" evidence="1">
    <location>
        <begin position="76"/>
        <end position="141"/>
    </location>
</feature>
<organism evidence="2 3">
    <name type="scientific">Hufsiella ginkgonis</name>
    <dbReference type="NCBI Taxonomy" id="2695274"/>
    <lineage>
        <taxon>Bacteria</taxon>
        <taxon>Pseudomonadati</taxon>
        <taxon>Bacteroidota</taxon>
        <taxon>Sphingobacteriia</taxon>
        <taxon>Sphingobacteriales</taxon>
        <taxon>Sphingobacteriaceae</taxon>
        <taxon>Hufsiella</taxon>
    </lineage>
</organism>
<keyword evidence="3" id="KW-1185">Reference proteome</keyword>
<dbReference type="EMBL" id="WVHS01000019">
    <property type="protein sequence ID" value="MXV18016.1"/>
    <property type="molecule type" value="Genomic_DNA"/>
</dbReference>
<dbReference type="RefSeq" id="WP_304622157.1">
    <property type="nucleotide sequence ID" value="NZ_WVHS01000019.1"/>
</dbReference>
<evidence type="ECO:0000313" key="2">
    <source>
        <dbReference type="EMBL" id="MXV18016.1"/>
    </source>
</evidence>
<dbReference type="Pfam" id="PF18676">
    <property type="entry name" value="MBG_2"/>
    <property type="match status" value="3"/>
</dbReference>
<name>A0A7K1Y5M9_9SPHI</name>
<dbReference type="Proteomes" id="UP000451233">
    <property type="component" value="Unassembled WGS sequence"/>
</dbReference>
<reference evidence="2 3" key="1">
    <citation type="submission" date="2019-11" db="EMBL/GenBank/DDBJ databases">
        <title>Pedobacter sp. HMF7056 Genome sequencing and assembly.</title>
        <authorList>
            <person name="Kang H."/>
            <person name="Kim H."/>
            <person name="Joh K."/>
        </authorList>
    </citation>
    <scope>NUCLEOTIDE SEQUENCE [LARGE SCALE GENOMIC DNA]</scope>
    <source>
        <strain evidence="2 3">HMF7056</strain>
    </source>
</reference>
<dbReference type="AlphaFoldDB" id="A0A7K1Y5M9"/>
<sequence length="222" mass="22648">ITATPAGKVYGDNDPVSLPYTVTSGALIPGDKLTGQLARAAGEDVNHYAVNIGSLGGSNYTISFITADFTITPKPVTVTADEKHIVYGDAEPALTYSSALPGNSFTGEPAWAKAKNAGTYPITQGTLSAGANYALTFVPASVVIGPKTVTVTADAKRKTYGGPDPEFTYTYTGLAGTDGFSGKPGRDNTAGMNSAGTYAIKIGDLSAGSNYAISFTGADLVI</sequence>
<feature type="domain" description="MBG" evidence="1">
    <location>
        <begin position="149"/>
        <end position="220"/>
    </location>
</feature>
<feature type="non-terminal residue" evidence="2">
    <location>
        <position position="1"/>
    </location>
</feature>
<accession>A0A7K1Y5M9</accession>
<gene>
    <name evidence="2" type="ORF">GS398_22180</name>
</gene>
<comment type="caution">
    <text evidence="2">The sequence shown here is derived from an EMBL/GenBank/DDBJ whole genome shotgun (WGS) entry which is preliminary data.</text>
</comment>
<evidence type="ECO:0000313" key="3">
    <source>
        <dbReference type="Proteomes" id="UP000451233"/>
    </source>
</evidence>
<proteinExistence type="predicted"/>